<dbReference type="AlphaFoldDB" id="A0A183HRR0"/>
<gene>
    <name evidence="1" type="ORF">OFLC_LOCUS10170</name>
</gene>
<accession>A0A183HRR0</accession>
<reference evidence="1 2" key="2">
    <citation type="submission" date="2018-11" db="EMBL/GenBank/DDBJ databases">
        <authorList>
            <consortium name="Pathogen Informatics"/>
        </authorList>
    </citation>
    <scope>NUCLEOTIDE SEQUENCE [LARGE SCALE GENOMIC DNA]</scope>
</reference>
<dbReference type="WBParaSite" id="OFLC_0001017101-mRNA-1">
    <property type="protein sequence ID" value="OFLC_0001017101-mRNA-1"/>
    <property type="gene ID" value="OFLC_0001017101"/>
</dbReference>
<organism evidence="3">
    <name type="scientific">Onchocerca flexuosa</name>
    <dbReference type="NCBI Taxonomy" id="387005"/>
    <lineage>
        <taxon>Eukaryota</taxon>
        <taxon>Metazoa</taxon>
        <taxon>Ecdysozoa</taxon>
        <taxon>Nematoda</taxon>
        <taxon>Chromadorea</taxon>
        <taxon>Rhabditida</taxon>
        <taxon>Spirurina</taxon>
        <taxon>Spiruromorpha</taxon>
        <taxon>Filarioidea</taxon>
        <taxon>Onchocercidae</taxon>
        <taxon>Onchocerca</taxon>
    </lineage>
</organism>
<reference evidence="3" key="1">
    <citation type="submission" date="2016-06" db="UniProtKB">
        <authorList>
            <consortium name="WormBaseParasite"/>
        </authorList>
    </citation>
    <scope>IDENTIFICATION</scope>
</reference>
<proteinExistence type="predicted"/>
<dbReference type="Proteomes" id="UP000267606">
    <property type="component" value="Unassembled WGS sequence"/>
</dbReference>
<dbReference type="EMBL" id="UZAJ01013286">
    <property type="protein sequence ID" value="VDO66400.1"/>
    <property type="molecule type" value="Genomic_DNA"/>
</dbReference>
<evidence type="ECO:0000313" key="2">
    <source>
        <dbReference type="Proteomes" id="UP000267606"/>
    </source>
</evidence>
<evidence type="ECO:0000313" key="3">
    <source>
        <dbReference type="WBParaSite" id="OFLC_0001017101-mRNA-1"/>
    </source>
</evidence>
<sequence length="45" mass="5265">MVLLNSQYHFKISTIKIGIRGGIKKMTTCTFGAKYQWKKFISNPW</sequence>
<evidence type="ECO:0000313" key="1">
    <source>
        <dbReference type="EMBL" id="VDO66400.1"/>
    </source>
</evidence>
<keyword evidence="2" id="KW-1185">Reference proteome</keyword>
<name>A0A183HRR0_9BILA</name>
<protein>
    <submittedName>
        <fullName evidence="1 3">Uncharacterized protein</fullName>
    </submittedName>
</protein>